<feature type="binding site" evidence="7">
    <location>
        <position position="106"/>
    </location>
    <ligand>
        <name>Mg(2+)</name>
        <dbReference type="ChEBI" id="CHEBI:18420"/>
    </ligand>
</feature>
<dbReference type="PANTHER" id="PTHR28511">
    <property type="entry name" value="ENDONUCLEASE V"/>
    <property type="match status" value="1"/>
</dbReference>
<keyword evidence="6 7" id="KW-0378">Hydrolase</keyword>
<dbReference type="InParanoid" id="G0EEW1"/>
<keyword evidence="7" id="KW-0227">DNA damage</keyword>
<name>G0EEW1_PYRF1</name>
<dbReference type="eggNOG" id="arCOG00929">
    <property type="taxonomic scope" value="Archaea"/>
</dbReference>
<protein>
    <recommendedName>
        <fullName evidence="7">Endonuclease V</fullName>
        <ecNumber evidence="7">3.1.21.7</ecNumber>
    </recommendedName>
    <alternativeName>
        <fullName evidence="7">Deoxyinosine 3'endonuclease</fullName>
    </alternativeName>
    <alternativeName>
        <fullName evidence="7">Deoxyribonuclease V</fullName>
        <shortName evidence="7">DNase V</shortName>
    </alternativeName>
</protein>
<dbReference type="KEGG" id="pfm:Pyrfu_0203"/>
<evidence type="ECO:0000256" key="2">
    <source>
        <dbReference type="ARBA" id="ARBA00004496"/>
    </source>
</evidence>
<dbReference type="GO" id="GO:0016891">
    <property type="term" value="F:RNA endonuclease activity producing 5'-phosphomonoesters, hydrolytic mechanism"/>
    <property type="evidence" value="ECO:0007669"/>
    <property type="project" value="TreeGrafter"/>
</dbReference>
<comment type="similarity">
    <text evidence="7">Belongs to the endonuclease V family.</text>
</comment>
<evidence type="ECO:0000313" key="9">
    <source>
        <dbReference type="Proteomes" id="UP000001037"/>
    </source>
</evidence>
<dbReference type="GO" id="GO:0000287">
    <property type="term" value="F:magnesium ion binding"/>
    <property type="evidence" value="ECO:0007669"/>
    <property type="project" value="UniProtKB-UniRule"/>
</dbReference>
<keyword evidence="7" id="KW-0479">Metal-binding</keyword>
<evidence type="ECO:0000256" key="4">
    <source>
        <dbReference type="ARBA" id="ARBA00022722"/>
    </source>
</evidence>
<reference evidence="8 9" key="1">
    <citation type="journal article" date="2011" name="Stand. Genomic Sci.">
        <title>Complete genome sequence of the hyperthermophilic chemolithoautotroph Pyrolobus fumarii type strain (1A).</title>
        <authorList>
            <person name="Anderson I."/>
            <person name="Goker M."/>
            <person name="Nolan M."/>
            <person name="Lucas S."/>
            <person name="Hammon N."/>
            <person name="Deshpande S."/>
            <person name="Cheng J.F."/>
            <person name="Tapia R."/>
            <person name="Han C."/>
            <person name="Goodwin L."/>
            <person name="Pitluck S."/>
            <person name="Huntemann M."/>
            <person name="Liolios K."/>
            <person name="Ivanova N."/>
            <person name="Pagani I."/>
            <person name="Mavromatis K."/>
            <person name="Ovchinikova G."/>
            <person name="Pati A."/>
            <person name="Chen A."/>
            <person name="Palaniappan K."/>
            <person name="Land M."/>
            <person name="Hauser L."/>
            <person name="Brambilla E.M."/>
            <person name="Huber H."/>
            <person name="Yasawong M."/>
            <person name="Rohde M."/>
            <person name="Spring S."/>
            <person name="Abt B."/>
            <person name="Sikorski J."/>
            <person name="Wirth R."/>
            <person name="Detter J.C."/>
            <person name="Woyke T."/>
            <person name="Bristow J."/>
            <person name="Eisen J.A."/>
            <person name="Markowitz V."/>
            <person name="Hugenholtz P."/>
            <person name="Kyrpides N.C."/>
            <person name="Klenk H.P."/>
            <person name="Lapidus A."/>
        </authorList>
    </citation>
    <scope>NUCLEOTIDE SEQUENCE [LARGE SCALE GENOMIC DNA]</scope>
    <source>
        <strain evidence="9">DSM 11204 / 1A</strain>
    </source>
</reference>
<dbReference type="InterPro" id="IPR007581">
    <property type="entry name" value="Endonuclease-V"/>
</dbReference>
<dbReference type="PANTHER" id="PTHR28511:SF1">
    <property type="entry name" value="ENDONUCLEASE V"/>
    <property type="match status" value="1"/>
</dbReference>
<feature type="site" description="Interaction with target DNA" evidence="7">
    <location>
        <position position="76"/>
    </location>
</feature>
<keyword evidence="4 7" id="KW-0540">Nuclease</keyword>
<evidence type="ECO:0000256" key="7">
    <source>
        <dbReference type="HAMAP-Rule" id="MF_00801"/>
    </source>
</evidence>
<evidence type="ECO:0000256" key="3">
    <source>
        <dbReference type="ARBA" id="ARBA00022490"/>
    </source>
</evidence>
<accession>G0EEW1</accession>
<organism evidence="8 9">
    <name type="scientific">Pyrolobus fumarii (strain DSM 11204 / 1A)</name>
    <dbReference type="NCBI Taxonomy" id="694429"/>
    <lineage>
        <taxon>Archaea</taxon>
        <taxon>Thermoproteota</taxon>
        <taxon>Thermoprotei</taxon>
        <taxon>Desulfurococcales</taxon>
        <taxon>Pyrodictiaceae</taxon>
        <taxon>Pyrolobus</taxon>
    </lineage>
</organism>
<keyword evidence="5 7" id="KW-0255">Endonuclease</keyword>
<evidence type="ECO:0000256" key="1">
    <source>
        <dbReference type="ARBA" id="ARBA00001835"/>
    </source>
</evidence>
<comment type="function">
    <text evidence="7">DNA repair enzyme involved in the repair of deaminated bases. Selectively cleaves double-stranded DNA at the second phosphodiester bond 3' to a deoxyinosine leaving behind the intact lesion on the nicked DNA.</text>
</comment>
<dbReference type="HAMAP" id="MF_00801">
    <property type="entry name" value="Endonuclease_5"/>
    <property type="match status" value="1"/>
</dbReference>
<dbReference type="Proteomes" id="UP000001037">
    <property type="component" value="Chromosome"/>
</dbReference>
<keyword evidence="7" id="KW-0234">DNA repair</keyword>
<dbReference type="AlphaFoldDB" id="G0EEW1"/>
<dbReference type="RefSeq" id="WP_014025752.1">
    <property type="nucleotide sequence ID" value="NC_015931.1"/>
</dbReference>
<dbReference type="Gene3D" id="3.30.2170.10">
    <property type="entry name" value="archaeoglobus fulgidus dsm 4304 superfamily"/>
    <property type="match status" value="1"/>
</dbReference>
<dbReference type="GO" id="GO:0006281">
    <property type="term" value="P:DNA repair"/>
    <property type="evidence" value="ECO:0007669"/>
    <property type="project" value="UniProtKB-UniRule"/>
</dbReference>
<dbReference type="HOGENOM" id="CLU_047631_1_1_2"/>
<evidence type="ECO:0000256" key="5">
    <source>
        <dbReference type="ARBA" id="ARBA00022759"/>
    </source>
</evidence>
<evidence type="ECO:0000313" key="8">
    <source>
        <dbReference type="EMBL" id="AEM38075.1"/>
    </source>
</evidence>
<evidence type="ECO:0000256" key="6">
    <source>
        <dbReference type="ARBA" id="ARBA00022801"/>
    </source>
</evidence>
<comment type="cofactor">
    <cofactor evidence="7">
        <name>Mg(2+)</name>
        <dbReference type="ChEBI" id="CHEBI:18420"/>
    </cofactor>
</comment>
<dbReference type="CDD" id="cd06559">
    <property type="entry name" value="Endonuclease_V"/>
    <property type="match status" value="1"/>
</dbReference>
<dbReference type="GO" id="GO:0003727">
    <property type="term" value="F:single-stranded RNA binding"/>
    <property type="evidence" value="ECO:0007669"/>
    <property type="project" value="TreeGrafter"/>
</dbReference>
<comment type="catalytic activity">
    <reaction evidence="1 7">
        <text>Endonucleolytic cleavage at apurinic or apyrimidinic sites to products with a 5'-phosphate.</text>
        <dbReference type="EC" id="3.1.21.7"/>
    </reaction>
</comment>
<sequence>MKLSFDVARAYKLQLMIAHHALTHDDFDKIEYIGGVDLAYLPGHREIGIAVIVVFTYPSLRVKEVRVAIGHPPVPYIPGLLAFREAPLAYVAYSRLETKPNIIIVDGHGRAHPRKAGIATHIGVALDTPSIGVAKKRLAGQHCKYHNMDALCIGDETVALILHHRGKSLYVSPGHRISLMTAFSIVKRLLRGRATLPIPTYIADKLSKKAKKLRECYTGYVDECENQLNFEAQRLRV</sequence>
<dbReference type="EC" id="3.1.21.7" evidence="7"/>
<dbReference type="FunCoup" id="G0EEW1">
    <property type="interactions" value="3"/>
</dbReference>
<dbReference type="GeneID" id="11139842"/>
<keyword evidence="9" id="KW-1185">Reference proteome</keyword>
<dbReference type="Pfam" id="PF04493">
    <property type="entry name" value="Endonuclease_5"/>
    <property type="match status" value="1"/>
</dbReference>
<keyword evidence="3 7" id="KW-0963">Cytoplasm</keyword>
<dbReference type="GO" id="GO:0005737">
    <property type="term" value="C:cytoplasm"/>
    <property type="evidence" value="ECO:0007669"/>
    <property type="project" value="UniProtKB-SubCell"/>
</dbReference>
<dbReference type="STRING" id="694429.Pyrfu_0203"/>
<comment type="subcellular location">
    <subcellularLocation>
        <location evidence="2 7">Cytoplasm</location>
    </subcellularLocation>
</comment>
<proteinExistence type="inferred from homology"/>
<feature type="binding site" evidence="7">
    <location>
        <position position="37"/>
    </location>
    <ligand>
        <name>Mg(2+)</name>
        <dbReference type="ChEBI" id="CHEBI:18420"/>
    </ligand>
</feature>
<dbReference type="OrthoDB" id="7885at2157"/>
<dbReference type="GO" id="GO:0043737">
    <property type="term" value="F:deoxyribonuclease V activity"/>
    <property type="evidence" value="ECO:0007669"/>
    <property type="project" value="UniProtKB-UniRule"/>
</dbReference>
<dbReference type="EMBL" id="CP002838">
    <property type="protein sequence ID" value="AEM38075.1"/>
    <property type="molecule type" value="Genomic_DNA"/>
</dbReference>
<keyword evidence="7" id="KW-0460">Magnesium</keyword>
<gene>
    <name evidence="7" type="primary">nfi</name>
    <name evidence="8" type="ordered locus">Pyrfu_0203</name>
</gene>